<dbReference type="InterPro" id="IPR001841">
    <property type="entry name" value="Znf_RING"/>
</dbReference>
<organism evidence="4 5">
    <name type="scientific">Ceratopteris richardii</name>
    <name type="common">Triangle waterfern</name>
    <dbReference type="NCBI Taxonomy" id="49495"/>
    <lineage>
        <taxon>Eukaryota</taxon>
        <taxon>Viridiplantae</taxon>
        <taxon>Streptophyta</taxon>
        <taxon>Embryophyta</taxon>
        <taxon>Tracheophyta</taxon>
        <taxon>Polypodiopsida</taxon>
        <taxon>Polypodiidae</taxon>
        <taxon>Polypodiales</taxon>
        <taxon>Pteridineae</taxon>
        <taxon>Pteridaceae</taxon>
        <taxon>Parkerioideae</taxon>
        <taxon>Ceratopteris</taxon>
    </lineage>
</organism>
<keyword evidence="5" id="KW-1185">Reference proteome</keyword>
<reference evidence="4" key="1">
    <citation type="submission" date="2021-08" db="EMBL/GenBank/DDBJ databases">
        <title>WGS assembly of Ceratopteris richardii.</title>
        <authorList>
            <person name="Marchant D.B."/>
            <person name="Chen G."/>
            <person name="Jenkins J."/>
            <person name="Shu S."/>
            <person name="Leebens-Mack J."/>
            <person name="Grimwood J."/>
            <person name="Schmutz J."/>
            <person name="Soltis P."/>
            <person name="Soltis D."/>
            <person name="Chen Z.-H."/>
        </authorList>
    </citation>
    <scope>NUCLEOTIDE SEQUENCE</scope>
    <source>
        <strain evidence="4">Whitten #5841</strain>
        <tissue evidence="4">Leaf</tissue>
    </source>
</reference>
<dbReference type="PROSITE" id="PS50089">
    <property type="entry name" value="ZF_RING_2"/>
    <property type="match status" value="1"/>
</dbReference>
<keyword evidence="2" id="KW-1133">Transmembrane helix</keyword>
<dbReference type="SMART" id="SM00184">
    <property type="entry name" value="RING"/>
    <property type="match status" value="1"/>
</dbReference>
<evidence type="ECO:0000256" key="1">
    <source>
        <dbReference type="PROSITE-ProRule" id="PRU00175"/>
    </source>
</evidence>
<dbReference type="GO" id="GO:0016567">
    <property type="term" value="P:protein ubiquitination"/>
    <property type="evidence" value="ECO:0007669"/>
    <property type="project" value="InterPro"/>
</dbReference>
<dbReference type="CDD" id="cd16461">
    <property type="entry name" value="RING-H2_EL5-like"/>
    <property type="match status" value="1"/>
</dbReference>
<protein>
    <recommendedName>
        <fullName evidence="3">RING-type domain-containing protein</fullName>
    </recommendedName>
</protein>
<dbReference type="OrthoDB" id="8062037at2759"/>
<accession>A0A8T2UPZ6</accession>
<dbReference type="PANTHER" id="PTHR46592">
    <property type="entry name" value="RING-H2 FINGER PROTEIN ATL67"/>
    <property type="match status" value="1"/>
</dbReference>
<dbReference type="GO" id="GO:0016740">
    <property type="term" value="F:transferase activity"/>
    <property type="evidence" value="ECO:0007669"/>
    <property type="project" value="InterPro"/>
</dbReference>
<dbReference type="Gene3D" id="3.30.40.10">
    <property type="entry name" value="Zinc/RING finger domain, C3HC4 (zinc finger)"/>
    <property type="match status" value="1"/>
</dbReference>
<proteinExistence type="predicted"/>
<dbReference type="PANTHER" id="PTHR46592:SF14">
    <property type="entry name" value="RING-TYPE DOMAIN-CONTAINING PROTEIN"/>
    <property type="match status" value="1"/>
</dbReference>
<dbReference type="InterPro" id="IPR044289">
    <property type="entry name" value="ATL67-70"/>
</dbReference>
<name>A0A8T2UPZ6_CERRI</name>
<evidence type="ECO:0000259" key="3">
    <source>
        <dbReference type="PROSITE" id="PS50089"/>
    </source>
</evidence>
<keyword evidence="1" id="KW-0479">Metal-binding</keyword>
<evidence type="ECO:0000256" key="2">
    <source>
        <dbReference type="SAM" id="Phobius"/>
    </source>
</evidence>
<dbReference type="Pfam" id="PF13639">
    <property type="entry name" value="zf-RING_2"/>
    <property type="match status" value="1"/>
</dbReference>
<dbReference type="Proteomes" id="UP000825935">
    <property type="component" value="Chromosome 6"/>
</dbReference>
<dbReference type="AlphaFoldDB" id="A0A8T2UPZ6"/>
<comment type="caution">
    <text evidence="4">The sequence shown here is derived from an EMBL/GenBank/DDBJ whole genome shotgun (WGS) entry which is preliminary data.</text>
</comment>
<keyword evidence="1" id="KW-0862">Zinc</keyword>
<dbReference type="OMA" id="GCITNES"/>
<dbReference type="SUPFAM" id="SSF57850">
    <property type="entry name" value="RING/U-box"/>
    <property type="match status" value="1"/>
</dbReference>
<sequence>MSSNVSSYNNNNNDDGMMISSGINKVGLGYGVAIAVGMFAFIFVMMLVCARFHAGRDTVPIPASGRRRSQPNSARQLTSDGTLIVVHPNTAMVQASDGGGGGIDEKTLDSYPKYFYRKKQAEGEEGCITNESCCPICLGDYNEGETLRLLPDCGHSFHVQCIDCWLRLHVSCPLCRSSPLPSPVATPLSELIPLARNPLSS</sequence>
<gene>
    <name evidence="4" type="ORF">KP509_06G080900</name>
</gene>
<evidence type="ECO:0000313" key="4">
    <source>
        <dbReference type="EMBL" id="KAH7435833.1"/>
    </source>
</evidence>
<keyword evidence="2" id="KW-0472">Membrane</keyword>
<dbReference type="GO" id="GO:0008270">
    <property type="term" value="F:zinc ion binding"/>
    <property type="evidence" value="ECO:0007669"/>
    <property type="project" value="UniProtKB-KW"/>
</dbReference>
<feature type="domain" description="RING-type" evidence="3">
    <location>
        <begin position="134"/>
        <end position="176"/>
    </location>
</feature>
<evidence type="ECO:0000313" key="5">
    <source>
        <dbReference type="Proteomes" id="UP000825935"/>
    </source>
</evidence>
<keyword evidence="1" id="KW-0863">Zinc-finger</keyword>
<dbReference type="EMBL" id="CM035411">
    <property type="protein sequence ID" value="KAH7435833.1"/>
    <property type="molecule type" value="Genomic_DNA"/>
</dbReference>
<keyword evidence="2" id="KW-0812">Transmembrane</keyword>
<dbReference type="InterPro" id="IPR013083">
    <property type="entry name" value="Znf_RING/FYVE/PHD"/>
</dbReference>
<feature type="transmembrane region" description="Helical" evidence="2">
    <location>
        <begin position="27"/>
        <end position="48"/>
    </location>
</feature>